<dbReference type="AlphaFoldDB" id="A0A645J8H2"/>
<protein>
    <submittedName>
        <fullName evidence="1">Uncharacterized protein</fullName>
    </submittedName>
</protein>
<evidence type="ECO:0000313" key="1">
    <source>
        <dbReference type="EMBL" id="MPN59978.1"/>
    </source>
</evidence>
<accession>A0A645J8H2</accession>
<gene>
    <name evidence="1" type="ORF">SDC9_207701</name>
</gene>
<organism evidence="1">
    <name type="scientific">bioreactor metagenome</name>
    <dbReference type="NCBI Taxonomy" id="1076179"/>
    <lineage>
        <taxon>unclassified sequences</taxon>
        <taxon>metagenomes</taxon>
        <taxon>ecological metagenomes</taxon>
    </lineage>
</organism>
<sequence length="71" mass="8049">MLFSPRRVLICKRQHTHVCDYKSVGAVIVKPFKICGKALRLAVSRHGIYGDMNAHAVCVPVLYRAFKFFAL</sequence>
<proteinExistence type="predicted"/>
<dbReference type="EMBL" id="VSSQ01134636">
    <property type="protein sequence ID" value="MPN59978.1"/>
    <property type="molecule type" value="Genomic_DNA"/>
</dbReference>
<name>A0A645J8H2_9ZZZZ</name>
<comment type="caution">
    <text evidence="1">The sequence shown here is derived from an EMBL/GenBank/DDBJ whole genome shotgun (WGS) entry which is preliminary data.</text>
</comment>
<reference evidence="1" key="1">
    <citation type="submission" date="2019-08" db="EMBL/GenBank/DDBJ databases">
        <authorList>
            <person name="Kucharzyk K."/>
            <person name="Murdoch R.W."/>
            <person name="Higgins S."/>
            <person name="Loffler F."/>
        </authorList>
    </citation>
    <scope>NUCLEOTIDE SEQUENCE</scope>
</reference>